<proteinExistence type="predicted"/>
<dbReference type="Pfam" id="PF09729">
    <property type="entry name" value="Gti1_Pac2"/>
    <property type="match status" value="2"/>
</dbReference>
<dbReference type="PANTHER" id="PTHR28027">
    <property type="entry name" value="TRANSCRIPTIONAL REGULATOR MIT1"/>
    <property type="match status" value="1"/>
</dbReference>
<dbReference type="Proteomes" id="UP000054007">
    <property type="component" value="Unassembled WGS sequence"/>
</dbReference>
<organism evidence="1 2">
    <name type="scientific">Cylindrobasidium torrendii FP15055 ss-10</name>
    <dbReference type="NCBI Taxonomy" id="1314674"/>
    <lineage>
        <taxon>Eukaryota</taxon>
        <taxon>Fungi</taxon>
        <taxon>Dikarya</taxon>
        <taxon>Basidiomycota</taxon>
        <taxon>Agaricomycotina</taxon>
        <taxon>Agaricomycetes</taxon>
        <taxon>Agaricomycetidae</taxon>
        <taxon>Agaricales</taxon>
        <taxon>Marasmiineae</taxon>
        <taxon>Physalacriaceae</taxon>
        <taxon>Cylindrobasidium</taxon>
    </lineage>
</organism>
<reference evidence="1 2" key="1">
    <citation type="journal article" date="2015" name="Fungal Genet. Biol.">
        <title>Evolution of novel wood decay mechanisms in Agaricales revealed by the genome sequences of Fistulina hepatica and Cylindrobasidium torrendii.</title>
        <authorList>
            <person name="Floudas D."/>
            <person name="Held B.W."/>
            <person name="Riley R."/>
            <person name="Nagy L.G."/>
            <person name="Koehler G."/>
            <person name="Ransdell A.S."/>
            <person name="Younus H."/>
            <person name="Chow J."/>
            <person name="Chiniquy J."/>
            <person name="Lipzen A."/>
            <person name="Tritt A."/>
            <person name="Sun H."/>
            <person name="Haridas S."/>
            <person name="LaButti K."/>
            <person name="Ohm R.A."/>
            <person name="Kues U."/>
            <person name="Blanchette R.A."/>
            <person name="Grigoriev I.V."/>
            <person name="Minto R.E."/>
            <person name="Hibbett D.S."/>
        </authorList>
    </citation>
    <scope>NUCLEOTIDE SEQUENCE [LARGE SCALE GENOMIC DNA]</scope>
    <source>
        <strain evidence="1 2">FP15055 ss-10</strain>
    </source>
</reference>
<evidence type="ECO:0000313" key="1">
    <source>
        <dbReference type="EMBL" id="KIY65011.1"/>
    </source>
</evidence>
<dbReference type="GO" id="GO:0003677">
    <property type="term" value="F:DNA binding"/>
    <property type="evidence" value="ECO:0007669"/>
    <property type="project" value="TreeGrafter"/>
</dbReference>
<evidence type="ECO:0000313" key="2">
    <source>
        <dbReference type="Proteomes" id="UP000054007"/>
    </source>
</evidence>
<gene>
    <name evidence="1" type="ORF">CYLTODRAFT_401045</name>
</gene>
<dbReference type="AlphaFoldDB" id="A0A0D7B660"/>
<sequence>MAVARAVARLPFHGHVETTMHALRLIQAAREGVIPRITRRLNDNERRTMIKSGAVFVFSVEESRIKRWTDGLLWSPSRIVGNFLVYREVTERTFNRGGSRRPYPVDASLFEGSRNSISWNNDDVDKPILKPGGLVKKTITVTVDGADLHLISYYTMKDLNEGFLDTPTSRPDIMTLDIPPEIFRLSNLRVPPKVEMGTDGIARIV</sequence>
<dbReference type="EMBL" id="KN880608">
    <property type="protein sequence ID" value="KIY65011.1"/>
    <property type="molecule type" value="Genomic_DNA"/>
</dbReference>
<name>A0A0D7B660_9AGAR</name>
<dbReference type="PANTHER" id="PTHR28027:SF2">
    <property type="entry name" value="TRANSCRIPTIONAL REGULATOR MIT1"/>
    <property type="match status" value="1"/>
</dbReference>
<keyword evidence="2" id="KW-1185">Reference proteome</keyword>
<accession>A0A0D7B660</accession>
<dbReference type="OrthoDB" id="5572844at2759"/>
<dbReference type="InterPro" id="IPR018608">
    <property type="entry name" value="Gti1/Pac2"/>
</dbReference>
<evidence type="ECO:0008006" key="3">
    <source>
        <dbReference type="Google" id="ProtNLM"/>
    </source>
</evidence>
<protein>
    <recommendedName>
        <fullName evidence="3">Gti1/Pac2 family-domain-containing protein</fullName>
    </recommendedName>
</protein>